<name>A0A6M0ISL3_9BACT</name>
<proteinExistence type="predicted"/>
<reference evidence="1 2" key="1">
    <citation type="submission" date="2020-02" db="EMBL/GenBank/DDBJ databases">
        <title>Draft genome sequence of two Spirosoma agri KCTC 52727 and Spirosoma terrae KCTC 52035.</title>
        <authorList>
            <person name="Rojas J."/>
            <person name="Ambika Manirajan B."/>
            <person name="Ratering S."/>
            <person name="Suarez C."/>
            <person name="Schnell S."/>
        </authorList>
    </citation>
    <scope>NUCLEOTIDE SEQUENCE [LARGE SCALE GENOMIC DNA]</scope>
    <source>
        <strain evidence="1 2">KCTC 52727</strain>
    </source>
</reference>
<gene>
    <name evidence="1" type="ORF">GK091_26680</name>
</gene>
<evidence type="ECO:0000313" key="2">
    <source>
        <dbReference type="Proteomes" id="UP000477386"/>
    </source>
</evidence>
<protein>
    <submittedName>
        <fullName evidence="1">Uncharacterized protein</fullName>
    </submittedName>
</protein>
<dbReference type="Proteomes" id="UP000477386">
    <property type="component" value="Unassembled WGS sequence"/>
</dbReference>
<keyword evidence="2" id="KW-1185">Reference proteome</keyword>
<sequence>MCTFLGEICTSLYQLWPKLAPALSAPLSPLTDRVMPYPDNYPRDELLVLHNQLTNFFMTHYLPSFSRSGLQALSLLLDTSLLA</sequence>
<dbReference type="AlphaFoldDB" id="A0A6M0ISL3"/>
<organism evidence="1 2">
    <name type="scientific">Spirosoma agri</name>
    <dbReference type="NCBI Taxonomy" id="1987381"/>
    <lineage>
        <taxon>Bacteria</taxon>
        <taxon>Pseudomonadati</taxon>
        <taxon>Bacteroidota</taxon>
        <taxon>Cytophagia</taxon>
        <taxon>Cytophagales</taxon>
        <taxon>Cytophagaceae</taxon>
        <taxon>Spirosoma</taxon>
    </lineage>
</organism>
<comment type="caution">
    <text evidence="1">The sequence shown here is derived from an EMBL/GenBank/DDBJ whole genome shotgun (WGS) entry which is preliminary data.</text>
</comment>
<dbReference type="RefSeq" id="WP_164043791.1">
    <property type="nucleotide sequence ID" value="NZ_JAAGNZ010000005.1"/>
</dbReference>
<dbReference type="EMBL" id="JAAGNZ010000005">
    <property type="protein sequence ID" value="NEU70481.1"/>
    <property type="molecule type" value="Genomic_DNA"/>
</dbReference>
<accession>A0A6M0ISL3</accession>
<evidence type="ECO:0000313" key="1">
    <source>
        <dbReference type="EMBL" id="NEU70481.1"/>
    </source>
</evidence>